<dbReference type="InterPro" id="IPR015421">
    <property type="entry name" value="PyrdxlP-dep_Trfase_major"/>
</dbReference>
<dbReference type="EMBL" id="FPAS01000001">
    <property type="protein sequence ID" value="SFT38500.1"/>
    <property type="molecule type" value="Genomic_DNA"/>
</dbReference>
<dbReference type="Gene3D" id="3.90.1150.10">
    <property type="entry name" value="Aspartate Aminotransferase, domain 1"/>
    <property type="match status" value="1"/>
</dbReference>
<comment type="similarity">
    <text evidence="2">Belongs to the class-II pyridoxal-phosphate-dependent aminotransferase family. BioF subfamily.</text>
</comment>
<dbReference type="GO" id="GO:0030170">
    <property type="term" value="F:pyridoxal phosphate binding"/>
    <property type="evidence" value="ECO:0007669"/>
    <property type="project" value="InterPro"/>
</dbReference>
<evidence type="ECO:0000256" key="2">
    <source>
        <dbReference type="ARBA" id="ARBA00010008"/>
    </source>
</evidence>
<dbReference type="GO" id="GO:0016740">
    <property type="term" value="F:transferase activity"/>
    <property type="evidence" value="ECO:0007669"/>
    <property type="project" value="UniProtKB-KW"/>
</dbReference>
<dbReference type="AlphaFoldDB" id="A0A1I6XJL6"/>
<accession>A0A1I6XJL6</accession>
<feature type="domain" description="Aminotransferase class I/classII large" evidence="5">
    <location>
        <begin position="31"/>
        <end position="351"/>
    </location>
</feature>
<dbReference type="PANTHER" id="PTHR13693">
    <property type="entry name" value="CLASS II AMINOTRANSFERASE/8-AMINO-7-OXONONANOATE SYNTHASE"/>
    <property type="match status" value="1"/>
</dbReference>
<dbReference type="PANTHER" id="PTHR13693:SF77">
    <property type="entry name" value="8-AMINO-7-OXONONANOATE SYNTHASE"/>
    <property type="match status" value="1"/>
</dbReference>
<sequence length="357" mass="39655">MNALNQRLADKINQRNESSTLRSLNINSYAVDFYSNNYLGLAQKKFETPTHFLESGTGSRLISGTSSLHHEVETLLAQRFHSEAALLFNSGYDANLGLLQALVTRHDTVIYDEHIHASSRDGLVLARAKAYSFQHNNLQHLEERLQKAEGIVFVLVESLYSMHGDLADLKGSIDLCNKYGAHLIVDEAHAGACFGKNGGGRIEALGLEKEVFARLLTFGKGFGAHGAVVLSSQLVKDNLINFARSFIYTTTLPESSVYRIQQILTQTDFTILQEKLQENIAYFCALFGIPNNGSPIQCLTAENIATLRIWEKNLKAADIGIKCILPPTVKAGEERLRVCVHAFNTKVEMEEMKKILL</sequence>
<reference evidence="6 7" key="1">
    <citation type="submission" date="2016-10" db="EMBL/GenBank/DDBJ databases">
        <authorList>
            <person name="de Groot N.N."/>
        </authorList>
    </citation>
    <scope>NUCLEOTIDE SEQUENCE [LARGE SCALE GENOMIC DNA]</scope>
    <source>
        <strain evidence="6 7">CGMCC 1.7005</strain>
    </source>
</reference>
<protein>
    <submittedName>
        <fullName evidence="6">8-amino-7-oxononanoate synthase</fullName>
    </submittedName>
</protein>
<evidence type="ECO:0000256" key="1">
    <source>
        <dbReference type="ARBA" id="ARBA00001933"/>
    </source>
</evidence>
<dbReference type="OrthoDB" id="9807157at2"/>
<dbReference type="SUPFAM" id="SSF53383">
    <property type="entry name" value="PLP-dependent transferases"/>
    <property type="match status" value="1"/>
</dbReference>
<evidence type="ECO:0000256" key="3">
    <source>
        <dbReference type="ARBA" id="ARBA00022679"/>
    </source>
</evidence>
<evidence type="ECO:0000259" key="5">
    <source>
        <dbReference type="Pfam" id="PF00155"/>
    </source>
</evidence>
<dbReference type="InterPro" id="IPR015422">
    <property type="entry name" value="PyrdxlP-dep_Trfase_small"/>
</dbReference>
<dbReference type="InterPro" id="IPR015424">
    <property type="entry name" value="PyrdxlP-dep_Trfase"/>
</dbReference>
<comment type="cofactor">
    <cofactor evidence="1">
        <name>pyridoxal 5'-phosphate</name>
        <dbReference type="ChEBI" id="CHEBI:597326"/>
    </cofactor>
</comment>
<keyword evidence="4" id="KW-0663">Pyridoxal phosphate</keyword>
<dbReference type="STRING" id="477690.SAMN05216474_0256"/>
<dbReference type="InterPro" id="IPR004839">
    <property type="entry name" value="Aminotransferase_I/II_large"/>
</dbReference>
<dbReference type="RefSeq" id="WP_090245469.1">
    <property type="nucleotide sequence ID" value="NZ_FPAS01000001.1"/>
</dbReference>
<proteinExistence type="inferred from homology"/>
<evidence type="ECO:0000313" key="6">
    <source>
        <dbReference type="EMBL" id="SFT38500.1"/>
    </source>
</evidence>
<dbReference type="Gene3D" id="3.40.640.10">
    <property type="entry name" value="Type I PLP-dependent aspartate aminotransferase-like (Major domain)"/>
    <property type="match status" value="1"/>
</dbReference>
<name>A0A1I6XJL6_9FLAO</name>
<keyword evidence="3" id="KW-0808">Transferase</keyword>
<keyword evidence="7" id="KW-1185">Reference proteome</keyword>
<evidence type="ECO:0000313" key="7">
    <source>
        <dbReference type="Proteomes" id="UP000236454"/>
    </source>
</evidence>
<gene>
    <name evidence="6" type="ORF">SAMN05216474_0256</name>
</gene>
<organism evidence="6 7">
    <name type="scientific">Lishizhenia tianjinensis</name>
    <dbReference type="NCBI Taxonomy" id="477690"/>
    <lineage>
        <taxon>Bacteria</taxon>
        <taxon>Pseudomonadati</taxon>
        <taxon>Bacteroidota</taxon>
        <taxon>Flavobacteriia</taxon>
        <taxon>Flavobacteriales</taxon>
        <taxon>Crocinitomicaceae</taxon>
        <taxon>Lishizhenia</taxon>
    </lineage>
</organism>
<dbReference type="Proteomes" id="UP000236454">
    <property type="component" value="Unassembled WGS sequence"/>
</dbReference>
<dbReference type="GO" id="GO:0009102">
    <property type="term" value="P:biotin biosynthetic process"/>
    <property type="evidence" value="ECO:0007669"/>
    <property type="project" value="TreeGrafter"/>
</dbReference>
<dbReference type="InterPro" id="IPR050087">
    <property type="entry name" value="AON_synthase_class-II"/>
</dbReference>
<evidence type="ECO:0000256" key="4">
    <source>
        <dbReference type="ARBA" id="ARBA00022898"/>
    </source>
</evidence>
<dbReference type="Pfam" id="PF00155">
    <property type="entry name" value="Aminotran_1_2"/>
    <property type="match status" value="1"/>
</dbReference>